<reference evidence="1" key="1">
    <citation type="submission" date="2012-04" db="EMBL/GenBank/DDBJ databases">
        <title>The Genome Sequence of Loa loa.</title>
        <authorList>
            <consortium name="The Broad Institute Genome Sequencing Platform"/>
            <consortium name="Broad Institute Genome Sequencing Center for Infectious Disease"/>
            <person name="Nutman T.B."/>
            <person name="Fink D.L."/>
            <person name="Russ C."/>
            <person name="Young S."/>
            <person name="Zeng Q."/>
            <person name="Gargeya S."/>
            <person name="Alvarado L."/>
            <person name="Berlin A."/>
            <person name="Chapman S.B."/>
            <person name="Chen Z."/>
            <person name="Freedman E."/>
            <person name="Gellesch M."/>
            <person name="Goldberg J."/>
            <person name="Griggs A."/>
            <person name="Gujja S."/>
            <person name="Heilman E.R."/>
            <person name="Heiman D."/>
            <person name="Howarth C."/>
            <person name="Mehta T."/>
            <person name="Neiman D."/>
            <person name="Pearson M."/>
            <person name="Roberts A."/>
            <person name="Saif S."/>
            <person name="Shea T."/>
            <person name="Shenoy N."/>
            <person name="Sisk P."/>
            <person name="Stolte C."/>
            <person name="Sykes S."/>
            <person name="White J."/>
            <person name="Yandava C."/>
            <person name="Haas B."/>
            <person name="Henn M.R."/>
            <person name="Nusbaum C."/>
            <person name="Birren B."/>
        </authorList>
    </citation>
    <scope>NUCLEOTIDE SEQUENCE [LARGE SCALE GENOMIC DNA]</scope>
</reference>
<dbReference type="EMBL" id="JH712130">
    <property type="protein sequence ID" value="EJD75509.1"/>
    <property type="molecule type" value="Genomic_DNA"/>
</dbReference>
<dbReference type="KEGG" id="loa:LOAG_17359"/>
<organism evidence="1">
    <name type="scientific">Loa loa</name>
    <name type="common">Eye worm</name>
    <name type="synonym">Filaria loa</name>
    <dbReference type="NCBI Taxonomy" id="7209"/>
    <lineage>
        <taxon>Eukaryota</taxon>
        <taxon>Metazoa</taxon>
        <taxon>Ecdysozoa</taxon>
        <taxon>Nematoda</taxon>
        <taxon>Chromadorea</taxon>
        <taxon>Rhabditida</taxon>
        <taxon>Spirurina</taxon>
        <taxon>Spiruromorpha</taxon>
        <taxon>Filarioidea</taxon>
        <taxon>Onchocercidae</taxon>
        <taxon>Loa</taxon>
    </lineage>
</organism>
<proteinExistence type="predicted"/>
<gene>
    <name evidence="1" type="ORF">LOAG_17359</name>
</gene>
<dbReference type="InParanoid" id="A0A1S0UIU4"/>
<dbReference type="AlphaFoldDB" id="A0A1S0UIU4"/>
<dbReference type="GeneID" id="31251639"/>
<accession>A0A1S0UIU4</accession>
<protein>
    <submittedName>
        <fullName evidence="1">Uncharacterized protein</fullName>
    </submittedName>
</protein>
<dbReference type="RefSeq" id="XP_020306370.1">
    <property type="nucleotide sequence ID" value="XM_020450018.1"/>
</dbReference>
<evidence type="ECO:0000313" key="1">
    <source>
        <dbReference type="EMBL" id="EJD75509.1"/>
    </source>
</evidence>
<sequence length="65" mass="7505">MQKLELTSGQNIQYFEYPRQFFSTVQMITCWGDSFHRASAVESTHTMNKPQCFGQGMAGVYDFVK</sequence>
<dbReference type="CTD" id="31251639"/>
<name>A0A1S0UIU4_LOALO</name>